<feature type="region of interest" description="Disordered" evidence="12">
    <location>
        <begin position="609"/>
        <end position="723"/>
    </location>
</feature>
<dbReference type="Pfam" id="PF02148">
    <property type="entry name" value="zf-UBP"/>
    <property type="match status" value="1"/>
</dbReference>
<dbReference type="InterPro" id="IPR050164">
    <property type="entry name" value="Peptidase_C19"/>
</dbReference>
<keyword evidence="6 11" id="KW-0833">Ubl conjugation pathway</keyword>
<evidence type="ECO:0000256" key="10">
    <source>
        <dbReference type="PROSITE-ProRule" id="PRU00502"/>
    </source>
</evidence>
<dbReference type="PROSITE" id="PS50235">
    <property type="entry name" value="USP_3"/>
    <property type="match status" value="1"/>
</dbReference>
<feature type="compositionally biased region" description="Acidic residues" evidence="12">
    <location>
        <begin position="805"/>
        <end position="818"/>
    </location>
</feature>
<dbReference type="PROSITE" id="PS00973">
    <property type="entry name" value="USP_2"/>
    <property type="match status" value="1"/>
</dbReference>
<keyword evidence="4" id="KW-0479">Metal-binding</keyword>
<evidence type="ECO:0000256" key="4">
    <source>
        <dbReference type="ARBA" id="ARBA00022723"/>
    </source>
</evidence>
<dbReference type="InterPro" id="IPR038765">
    <property type="entry name" value="Papain-like_cys_pep_sf"/>
</dbReference>
<dbReference type="OrthoDB" id="420187at2759"/>
<keyword evidence="5 10" id="KW-0863">Zinc-finger</keyword>
<feature type="compositionally biased region" description="Acidic residues" evidence="12">
    <location>
        <begin position="461"/>
        <end position="474"/>
    </location>
</feature>
<dbReference type="GO" id="GO:0005829">
    <property type="term" value="C:cytosol"/>
    <property type="evidence" value="ECO:0007669"/>
    <property type="project" value="TreeGrafter"/>
</dbReference>
<feature type="domain" description="USP" evidence="13">
    <location>
        <begin position="216"/>
        <end position="919"/>
    </location>
</feature>
<dbReference type="AlphaFoldDB" id="A0A8H4ANS6"/>
<evidence type="ECO:0000313" key="15">
    <source>
        <dbReference type="EMBL" id="KAF0517011.1"/>
    </source>
</evidence>
<feature type="compositionally biased region" description="Polar residues" evidence="12">
    <location>
        <begin position="710"/>
        <end position="722"/>
    </location>
</feature>
<name>A0A8H4ANS6_GIGMA</name>
<evidence type="ECO:0000256" key="3">
    <source>
        <dbReference type="ARBA" id="ARBA00022670"/>
    </source>
</evidence>
<dbReference type="Pfam" id="PF00443">
    <property type="entry name" value="UCH"/>
    <property type="match status" value="1"/>
</dbReference>
<dbReference type="EC" id="3.4.19.12" evidence="11"/>
<evidence type="ECO:0000256" key="1">
    <source>
        <dbReference type="ARBA" id="ARBA00000707"/>
    </source>
</evidence>
<evidence type="ECO:0000256" key="12">
    <source>
        <dbReference type="SAM" id="MobiDB-lite"/>
    </source>
</evidence>
<feature type="compositionally biased region" description="Low complexity" evidence="12">
    <location>
        <begin position="684"/>
        <end position="693"/>
    </location>
</feature>
<feature type="compositionally biased region" description="Basic and acidic residues" evidence="12">
    <location>
        <begin position="450"/>
        <end position="460"/>
    </location>
</feature>
<dbReference type="PANTHER" id="PTHR24006:SF888">
    <property type="entry name" value="UBIQUITIN CARBOXYL-TERMINAL HYDROLASE 30"/>
    <property type="match status" value="1"/>
</dbReference>
<dbReference type="GO" id="GO:0016579">
    <property type="term" value="P:protein deubiquitination"/>
    <property type="evidence" value="ECO:0007669"/>
    <property type="project" value="InterPro"/>
</dbReference>
<dbReference type="InterPro" id="IPR028889">
    <property type="entry name" value="USP"/>
</dbReference>
<dbReference type="SUPFAM" id="SSF57850">
    <property type="entry name" value="RING/U-box"/>
    <property type="match status" value="1"/>
</dbReference>
<sequence length="920" mass="103363">MTKKSKNKGSKGKNKQGKKNNRNNNKHKTKNTCKSKMDSQNVNDDLENGSLNDDIEICPHLKEAVKMNKLKKNLKNGSTNFVDAQCRTCVSQAEGIQETPDLTDGDNITSEKETVRPQIWLCLACGKLHCGRYDKKHAIEHFEENKSHTVAMKLDMTETWCYSCDKPVIASAEKNQVINQARNFISKVFKSDNNIKASDHVLPKNDVKTRYQTAAPGLANLGNTCFFNSVMQVVVATSVLHDILQPDSPYQKYPLIKAERCPAAEAEEVGPLTDAFKKFLKIMWEQKGGMVTPRELFSEIARKWQQFRGWRQQDSQELMRFMFDGIKCEESEFIKKIQSHETKEEITTEDNELPKEQDDSSSEKSLQQKPESFIDICFGGKLVSLIVCDTCKNESYSYEEFLDVSLPIKSPFGEDQNKGSKQIFSGAKKMVTNYFSSKSRNNDNTSPHESPTDDSSRSGDDDSSDDGSEEDGEFEGSNRDDDSENGIGIATISKDRRKRIKMLLREPARSGRSTPNSAKDITLVDCLASFMKVEALDGENLFACENCWKSQNPSVEPSNNGISGDSVVVEQSNDISIEKSDQIGNHVEPHDSLGTQLGEEIFPAMVDDTSFSETTPNDTADPTTIDDSQPSEPAPMNTSSDDQHSSPETTPESSSNAHISSETTPESSSSAHPMMNDVPLLSETTNDLPLDTSDTNDDSNDQAADQLSSTNYNNNDLESPSVNIMMPSAMPKLSNQESQPHPQKYILRKAYKRYLFDSLPPVLVFHLKRFQQVGGRFSVSMKKIDDFVSFEEEIDVRDFIVPPESEGEEMEDEDDESGSEFPYESRNTKYRLYGVVVHLGSLYNGHYIAYVLSRNIVPMREQYGIPYLSDDDYKEVEKISETVGEGQRQWIYCSDGSVRAVNVDEVLKSMAYLLFYEQVQ</sequence>
<dbReference type="PANTHER" id="PTHR24006">
    <property type="entry name" value="UBIQUITIN CARBOXYL-TERMINAL HYDROLASE"/>
    <property type="match status" value="1"/>
</dbReference>
<dbReference type="PROSITE" id="PS50271">
    <property type="entry name" value="ZF_UBP"/>
    <property type="match status" value="1"/>
</dbReference>
<evidence type="ECO:0000256" key="6">
    <source>
        <dbReference type="ARBA" id="ARBA00022786"/>
    </source>
</evidence>
<organism evidence="15 16">
    <name type="scientific">Gigaspora margarita</name>
    <dbReference type="NCBI Taxonomy" id="4874"/>
    <lineage>
        <taxon>Eukaryota</taxon>
        <taxon>Fungi</taxon>
        <taxon>Fungi incertae sedis</taxon>
        <taxon>Mucoromycota</taxon>
        <taxon>Glomeromycotina</taxon>
        <taxon>Glomeromycetes</taxon>
        <taxon>Diversisporales</taxon>
        <taxon>Gigasporaceae</taxon>
        <taxon>Gigaspora</taxon>
    </lineage>
</organism>
<feature type="domain" description="UBP-type" evidence="14">
    <location>
        <begin position="56"/>
        <end position="188"/>
    </location>
</feature>
<dbReference type="InterPro" id="IPR018200">
    <property type="entry name" value="USP_CS"/>
</dbReference>
<dbReference type="InterPro" id="IPR001394">
    <property type="entry name" value="Peptidase_C19_UCH"/>
</dbReference>
<keyword evidence="7 11" id="KW-0378">Hydrolase</keyword>
<comment type="caution">
    <text evidence="15">The sequence shown here is derived from an EMBL/GenBank/DDBJ whole genome shotgun (WGS) entry which is preliminary data.</text>
</comment>
<feature type="compositionally biased region" description="Polar residues" evidence="12">
    <location>
        <begin position="609"/>
        <end position="640"/>
    </location>
</feature>
<keyword evidence="9" id="KW-0862">Zinc</keyword>
<dbReference type="SUPFAM" id="SSF54001">
    <property type="entry name" value="Cysteine proteinases"/>
    <property type="match status" value="1"/>
</dbReference>
<proteinExistence type="inferred from homology"/>
<dbReference type="Proteomes" id="UP000439903">
    <property type="component" value="Unassembled WGS sequence"/>
</dbReference>
<dbReference type="SMART" id="SM00290">
    <property type="entry name" value="ZnF_UBP"/>
    <property type="match status" value="1"/>
</dbReference>
<dbReference type="GO" id="GO:0008270">
    <property type="term" value="F:zinc ion binding"/>
    <property type="evidence" value="ECO:0007669"/>
    <property type="project" value="UniProtKB-KW"/>
</dbReference>
<gene>
    <name evidence="15" type="ORF">F8M41_017060</name>
</gene>
<evidence type="ECO:0000256" key="8">
    <source>
        <dbReference type="ARBA" id="ARBA00022807"/>
    </source>
</evidence>
<evidence type="ECO:0000313" key="16">
    <source>
        <dbReference type="Proteomes" id="UP000439903"/>
    </source>
</evidence>
<feature type="region of interest" description="Disordered" evidence="12">
    <location>
        <begin position="436"/>
        <end position="492"/>
    </location>
</feature>
<feature type="region of interest" description="Disordered" evidence="12">
    <location>
        <begin position="339"/>
        <end position="367"/>
    </location>
</feature>
<evidence type="ECO:0000259" key="13">
    <source>
        <dbReference type="PROSITE" id="PS50235"/>
    </source>
</evidence>
<accession>A0A8H4ANS6</accession>
<comment type="catalytic activity">
    <reaction evidence="1 11">
        <text>Thiol-dependent hydrolysis of ester, thioester, amide, peptide and isopeptide bonds formed by the C-terminal Gly of ubiquitin (a 76-residue protein attached to proteins as an intracellular targeting signal).</text>
        <dbReference type="EC" id="3.4.19.12"/>
    </reaction>
</comment>
<evidence type="ECO:0000256" key="11">
    <source>
        <dbReference type="RuleBase" id="RU366025"/>
    </source>
</evidence>
<dbReference type="InterPro" id="IPR013083">
    <property type="entry name" value="Znf_RING/FYVE/PHD"/>
</dbReference>
<evidence type="ECO:0000256" key="2">
    <source>
        <dbReference type="ARBA" id="ARBA00009085"/>
    </source>
</evidence>
<dbReference type="Gene3D" id="3.30.40.10">
    <property type="entry name" value="Zinc/RING finger domain, C3HC4 (zinc finger)"/>
    <property type="match status" value="1"/>
</dbReference>
<dbReference type="PROSITE" id="PS00972">
    <property type="entry name" value="USP_1"/>
    <property type="match status" value="1"/>
</dbReference>
<feature type="compositionally biased region" description="Polar residues" evidence="12">
    <location>
        <begin position="436"/>
        <end position="449"/>
    </location>
</feature>
<comment type="similarity">
    <text evidence="2 11">Belongs to the peptidase C19 family.</text>
</comment>
<keyword evidence="3 11" id="KW-0645">Protease</keyword>
<feature type="region of interest" description="Disordered" evidence="12">
    <location>
        <begin position="802"/>
        <end position="822"/>
    </location>
</feature>
<feature type="compositionally biased region" description="Low complexity" evidence="12">
    <location>
        <begin position="646"/>
        <end position="670"/>
    </location>
</feature>
<dbReference type="GO" id="GO:0006508">
    <property type="term" value="P:proteolysis"/>
    <property type="evidence" value="ECO:0007669"/>
    <property type="project" value="UniProtKB-KW"/>
</dbReference>
<evidence type="ECO:0000256" key="9">
    <source>
        <dbReference type="ARBA" id="ARBA00022833"/>
    </source>
</evidence>
<evidence type="ECO:0000256" key="7">
    <source>
        <dbReference type="ARBA" id="ARBA00022801"/>
    </source>
</evidence>
<evidence type="ECO:0000256" key="5">
    <source>
        <dbReference type="ARBA" id="ARBA00022771"/>
    </source>
</evidence>
<keyword evidence="8 11" id="KW-0788">Thiol protease</keyword>
<dbReference type="GO" id="GO:0004843">
    <property type="term" value="F:cysteine-type deubiquitinase activity"/>
    <property type="evidence" value="ECO:0007669"/>
    <property type="project" value="UniProtKB-UniRule"/>
</dbReference>
<feature type="compositionally biased region" description="Basic and acidic residues" evidence="12">
    <location>
        <begin position="339"/>
        <end position="362"/>
    </location>
</feature>
<evidence type="ECO:0000259" key="14">
    <source>
        <dbReference type="PROSITE" id="PS50271"/>
    </source>
</evidence>
<dbReference type="EMBL" id="WTPW01000384">
    <property type="protein sequence ID" value="KAF0517011.1"/>
    <property type="molecule type" value="Genomic_DNA"/>
</dbReference>
<reference evidence="15 16" key="1">
    <citation type="journal article" date="2019" name="Environ. Microbiol.">
        <title>At the nexus of three kingdoms: the genome of the mycorrhizal fungus Gigaspora margarita provides insights into plant, endobacterial and fungal interactions.</title>
        <authorList>
            <person name="Venice F."/>
            <person name="Ghignone S."/>
            <person name="Salvioli di Fossalunga A."/>
            <person name="Amselem J."/>
            <person name="Novero M."/>
            <person name="Xianan X."/>
            <person name="Sedzielewska Toro K."/>
            <person name="Morin E."/>
            <person name="Lipzen A."/>
            <person name="Grigoriev I.V."/>
            <person name="Henrissat B."/>
            <person name="Martin F.M."/>
            <person name="Bonfante P."/>
        </authorList>
    </citation>
    <scope>NUCLEOTIDE SEQUENCE [LARGE SCALE GENOMIC DNA]</scope>
    <source>
        <strain evidence="15 16">BEG34</strain>
    </source>
</reference>
<feature type="compositionally biased region" description="Basic residues" evidence="12">
    <location>
        <begin position="1"/>
        <end position="33"/>
    </location>
</feature>
<dbReference type="GO" id="GO:0005634">
    <property type="term" value="C:nucleus"/>
    <property type="evidence" value="ECO:0007669"/>
    <property type="project" value="TreeGrafter"/>
</dbReference>
<dbReference type="Gene3D" id="3.90.70.10">
    <property type="entry name" value="Cysteine proteinases"/>
    <property type="match status" value="2"/>
</dbReference>
<protein>
    <recommendedName>
        <fullName evidence="11">Ubiquitin carboxyl-terminal hydrolase</fullName>
        <ecNumber evidence="11">3.4.19.12</ecNumber>
    </recommendedName>
</protein>
<keyword evidence="16" id="KW-1185">Reference proteome</keyword>
<feature type="region of interest" description="Disordered" evidence="12">
    <location>
        <begin position="1"/>
        <end position="49"/>
    </location>
</feature>
<dbReference type="InterPro" id="IPR001607">
    <property type="entry name" value="Znf_UBP"/>
</dbReference>